<organism evidence="2 3">
    <name type="scientific">Polyangium spumosum</name>
    <dbReference type="NCBI Taxonomy" id="889282"/>
    <lineage>
        <taxon>Bacteria</taxon>
        <taxon>Pseudomonadati</taxon>
        <taxon>Myxococcota</taxon>
        <taxon>Polyangia</taxon>
        <taxon>Polyangiales</taxon>
        <taxon>Polyangiaceae</taxon>
        <taxon>Polyangium</taxon>
    </lineage>
</organism>
<reference evidence="2 3" key="1">
    <citation type="submission" date="2019-10" db="EMBL/GenBank/DDBJ databases">
        <title>A soil myxobacterium in the family Polyangiaceae.</title>
        <authorList>
            <person name="Li Y."/>
            <person name="Wang J."/>
        </authorList>
    </citation>
    <scope>NUCLEOTIDE SEQUENCE [LARGE SCALE GENOMIC DNA]</scope>
    <source>
        <strain evidence="2 3">DSM 14734</strain>
    </source>
</reference>
<gene>
    <name evidence="2" type="ORF">GF068_04570</name>
</gene>
<feature type="compositionally biased region" description="Low complexity" evidence="1">
    <location>
        <begin position="40"/>
        <end position="63"/>
    </location>
</feature>
<dbReference type="EMBL" id="WJIE01000001">
    <property type="protein sequence ID" value="MRG91197.1"/>
    <property type="molecule type" value="Genomic_DNA"/>
</dbReference>
<dbReference type="AlphaFoldDB" id="A0A6N7PHC8"/>
<name>A0A6N7PHC8_9BACT</name>
<evidence type="ECO:0000256" key="1">
    <source>
        <dbReference type="SAM" id="MobiDB-lite"/>
    </source>
</evidence>
<evidence type="ECO:0000313" key="3">
    <source>
        <dbReference type="Proteomes" id="UP000440224"/>
    </source>
</evidence>
<feature type="region of interest" description="Disordered" evidence="1">
    <location>
        <begin position="1"/>
        <end position="72"/>
    </location>
</feature>
<proteinExistence type="predicted"/>
<comment type="caution">
    <text evidence="2">The sequence shown here is derived from an EMBL/GenBank/DDBJ whole genome shotgun (WGS) entry which is preliminary data.</text>
</comment>
<dbReference type="Proteomes" id="UP000440224">
    <property type="component" value="Unassembled WGS sequence"/>
</dbReference>
<sequence length="72" mass="6858">MSGALVVNDIASGSHISPARQKSPATSTTWPAAGVGSIRTTNPASPASASSATGTNAAGAPSTVTVTASSEM</sequence>
<protein>
    <submittedName>
        <fullName evidence="2">Uncharacterized protein</fullName>
    </submittedName>
</protein>
<accession>A0A6N7PHC8</accession>
<keyword evidence="3" id="KW-1185">Reference proteome</keyword>
<evidence type="ECO:0000313" key="2">
    <source>
        <dbReference type="EMBL" id="MRG91197.1"/>
    </source>
</evidence>